<feature type="compositionally biased region" description="Acidic residues" evidence="3">
    <location>
        <begin position="451"/>
        <end position="461"/>
    </location>
</feature>
<dbReference type="PROSITE" id="PS50010">
    <property type="entry name" value="DH_2"/>
    <property type="match status" value="1"/>
</dbReference>
<evidence type="ECO:0000256" key="1">
    <source>
        <dbReference type="ARBA" id="ARBA00004496"/>
    </source>
</evidence>
<dbReference type="GO" id="GO:0005085">
    <property type="term" value="F:guanyl-nucleotide exchange factor activity"/>
    <property type="evidence" value="ECO:0007669"/>
    <property type="project" value="InterPro"/>
</dbReference>
<feature type="compositionally biased region" description="Polar residues" evidence="3">
    <location>
        <begin position="270"/>
        <end position="287"/>
    </location>
</feature>
<proteinExistence type="predicted"/>
<feature type="region of interest" description="Disordered" evidence="3">
    <location>
        <begin position="1004"/>
        <end position="1023"/>
    </location>
</feature>
<dbReference type="InterPro" id="IPR035899">
    <property type="entry name" value="DBL_dom_sf"/>
</dbReference>
<dbReference type="SUPFAM" id="SSF48065">
    <property type="entry name" value="DBL homology domain (DH-domain)"/>
    <property type="match status" value="1"/>
</dbReference>
<evidence type="ECO:0000256" key="3">
    <source>
        <dbReference type="SAM" id="MobiDB-lite"/>
    </source>
</evidence>
<dbReference type="GO" id="GO:0005737">
    <property type="term" value="C:cytoplasm"/>
    <property type="evidence" value="ECO:0007669"/>
    <property type="project" value="UniProtKB-SubCell"/>
</dbReference>
<keyword evidence="6" id="KW-1185">Reference proteome</keyword>
<feature type="compositionally biased region" description="Low complexity" evidence="3">
    <location>
        <begin position="140"/>
        <end position="161"/>
    </location>
</feature>
<organism evidence="5 6">
    <name type="scientific">Schizopora paradoxa</name>
    <dbReference type="NCBI Taxonomy" id="27342"/>
    <lineage>
        <taxon>Eukaryota</taxon>
        <taxon>Fungi</taxon>
        <taxon>Dikarya</taxon>
        <taxon>Basidiomycota</taxon>
        <taxon>Agaricomycotina</taxon>
        <taxon>Agaricomycetes</taxon>
        <taxon>Hymenochaetales</taxon>
        <taxon>Schizoporaceae</taxon>
        <taxon>Schizopora</taxon>
    </lineage>
</organism>
<feature type="compositionally biased region" description="Acidic residues" evidence="3">
    <location>
        <begin position="962"/>
        <end position="974"/>
    </location>
</feature>
<feature type="region of interest" description="Disordered" evidence="3">
    <location>
        <begin position="1"/>
        <end position="287"/>
    </location>
</feature>
<feature type="compositionally biased region" description="Pro residues" evidence="3">
    <location>
        <begin position="70"/>
        <end position="79"/>
    </location>
</feature>
<feature type="region of interest" description="Disordered" evidence="3">
    <location>
        <begin position="417"/>
        <end position="579"/>
    </location>
</feature>
<sequence length="1145" mass="123505">MKALFNRFNRGLSKDKEKLSSSTDSPVSSNKEKLELPPLREWPPQQSQRVTSTPSSFHSAKPLPDINSRPLPPIDPLPAVPVSQTNSMASTDTSNRSFAYSPPPQIPASTLFNPPAGDRAGLGLGLITPTRGEPAPPPTSSDSSSDQHSSSEQSRPQQQQSAALRGARKATDATTSVTSPANTVDAHNQKKVAFISPPPTPAPLQRVLSELDTPTPEISTTTKQASNPAPLKTTVTRFQAAHGSDARGSSSTASSSKVNVVPKSVNGNSAKATSTRTALSPNSQKTFADNASVVQSMRSTTPYSQTSQSTSRILSTASWSEAAEEDLVSNLGPRERTRQEVLWEIVASEERYVAELMKLKETFIEPLLHPFASPPPTTSPTPLIHDDREDNFYARVDSPRESLDHLPIASRFLSPTAGLRSETPATTAASATITVQSSTSTNGNTPNIDGDSVETDEEEAADQLGKAYARNGAGSSNQSDAHASRNRQQGSAIAAAVAKFNHPRSPYSPRNGSGKGEKGALPFPSRSHQSLPPPPRMPQGSSASLGRQSIIGMPPPPPIDRENSLAPTGTTGKTNTSRVLKKLRRSVTTPDMLLPDSVPPHQLPEDLRKVLEVLENGIFDGHVILSENLRKRYEEQYPLVRSLADVFVSNSHILHEYATYVLHLERALEQVDAALSTASDTKKPKNQDAAVWLKVCKVLHGLEETAVEKGETGLAISLSKPFQRLLKYPLLFQNLLYHTDPSTFEYESTLQMVAEVETIVRSIEDEKIQKEERDKTRDAFARIEGLEKVKQLAMPKPSRVLVEEKPLTPPSSSSSSPSGRPPPPSAASNKNVKGKSSFRKLSDVLHTGNGIGGKKDLWLVSFNDVVLRCQRTGVTSLPLVSSTTSRTNSLPELQAKAKYATTGRKGAHTKPRNLYKFLKIENWAIGDGQGLKEGVVSMEDVVRTRADVHSGVPTIGRSSTLPEDDEEDDGNDSSDSDRKSKMSFSYWGADKITVHKPVIRGRPAANPVARKGNMSPLGFGRESSANAKFGSRLVNLDGPHHHARPASRRTQATPSSRRGGTSEDGHSTAKSTVTSTRPAWDGSTRTVTVTTTPLAPKQRQRNNSQTSNSVAPRASSKSLGSPAPSEDSGVGLYRQYIAQDSSLNP</sequence>
<feature type="compositionally biased region" description="Polar residues" evidence="3">
    <location>
        <begin position="1068"/>
        <end position="1077"/>
    </location>
</feature>
<feature type="compositionally biased region" description="Polar residues" evidence="3">
    <location>
        <begin position="1101"/>
        <end position="1119"/>
    </location>
</feature>
<dbReference type="OrthoDB" id="1716625at2759"/>
<dbReference type="Pfam" id="PF00621">
    <property type="entry name" value="RhoGEF"/>
    <property type="match status" value="1"/>
</dbReference>
<feature type="compositionally biased region" description="Polar residues" evidence="3">
    <location>
        <begin position="20"/>
        <end position="29"/>
    </location>
</feature>
<feature type="region of interest" description="Disordered" evidence="3">
    <location>
        <begin position="795"/>
        <end position="835"/>
    </location>
</feature>
<feature type="compositionally biased region" description="Polar residues" evidence="3">
    <location>
        <begin position="83"/>
        <end position="98"/>
    </location>
</feature>
<dbReference type="Proteomes" id="UP000053477">
    <property type="component" value="Unassembled WGS sequence"/>
</dbReference>
<feature type="region of interest" description="Disordered" evidence="3">
    <location>
        <begin position="1032"/>
        <end position="1145"/>
    </location>
</feature>
<dbReference type="PANTHER" id="PTHR46006">
    <property type="entry name" value="RHO GUANINE NUCLEOTIDE EXCHANGE FACTOR AT 64C, ISOFORM A"/>
    <property type="match status" value="1"/>
</dbReference>
<feature type="compositionally biased region" description="Polar residues" evidence="3">
    <location>
        <begin position="565"/>
        <end position="578"/>
    </location>
</feature>
<feature type="compositionally biased region" description="Low complexity" evidence="3">
    <location>
        <begin position="246"/>
        <end position="269"/>
    </location>
</feature>
<evidence type="ECO:0000259" key="4">
    <source>
        <dbReference type="PROSITE" id="PS50010"/>
    </source>
</evidence>
<dbReference type="InterPro" id="IPR000219">
    <property type="entry name" value="DH_dom"/>
</dbReference>
<feature type="compositionally biased region" description="Polar residues" evidence="3">
    <location>
        <begin position="44"/>
        <end position="58"/>
    </location>
</feature>
<keyword evidence="2" id="KW-0963">Cytoplasm</keyword>
<feature type="compositionally biased region" description="Polar residues" evidence="3">
    <location>
        <begin position="1048"/>
        <end position="1059"/>
    </location>
</feature>
<evidence type="ECO:0000256" key="2">
    <source>
        <dbReference type="ARBA" id="ARBA00022490"/>
    </source>
</evidence>
<protein>
    <submittedName>
        <fullName evidence="5">Dbl homology domain-containing protein</fullName>
    </submittedName>
</protein>
<accession>A0A0H2RKU8</accession>
<feature type="region of interest" description="Disordered" evidence="3">
    <location>
        <begin position="949"/>
        <end position="981"/>
    </location>
</feature>
<dbReference type="STRING" id="27342.A0A0H2RKU8"/>
<feature type="compositionally biased region" description="Polar residues" evidence="3">
    <location>
        <begin position="473"/>
        <end position="491"/>
    </location>
</feature>
<feature type="compositionally biased region" description="Polar residues" evidence="3">
    <location>
        <begin position="172"/>
        <end position="186"/>
    </location>
</feature>
<comment type="subcellular location">
    <subcellularLocation>
        <location evidence="1">Cytoplasm</location>
    </subcellularLocation>
</comment>
<feature type="domain" description="DH" evidence="4">
    <location>
        <begin position="337"/>
        <end position="766"/>
    </location>
</feature>
<gene>
    <name evidence="5" type="ORF">SCHPADRAFT_941075</name>
</gene>
<dbReference type="AlphaFoldDB" id="A0A0H2RKU8"/>
<dbReference type="GO" id="GO:0035025">
    <property type="term" value="P:positive regulation of Rho protein signal transduction"/>
    <property type="evidence" value="ECO:0007669"/>
    <property type="project" value="TreeGrafter"/>
</dbReference>
<dbReference type="EMBL" id="KQ085974">
    <property type="protein sequence ID" value="KLO12605.1"/>
    <property type="molecule type" value="Genomic_DNA"/>
</dbReference>
<feature type="compositionally biased region" description="Low complexity" evidence="3">
    <location>
        <begin position="423"/>
        <end position="441"/>
    </location>
</feature>
<feature type="compositionally biased region" description="Polar residues" evidence="3">
    <location>
        <begin position="216"/>
        <end position="237"/>
    </location>
</feature>
<dbReference type="InterPro" id="IPR051480">
    <property type="entry name" value="Endocytic_GEF_Adapter"/>
</dbReference>
<evidence type="ECO:0000313" key="6">
    <source>
        <dbReference type="Proteomes" id="UP000053477"/>
    </source>
</evidence>
<name>A0A0H2RKU8_9AGAM</name>
<evidence type="ECO:0000313" key="5">
    <source>
        <dbReference type="EMBL" id="KLO12605.1"/>
    </source>
</evidence>
<dbReference type="PANTHER" id="PTHR46006:SF7">
    <property type="entry name" value="DH DOMAIN-CONTAINING PROTEIN"/>
    <property type="match status" value="1"/>
</dbReference>
<dbReference type="InParanoid" id="A0A0H2RKU8"/>
<dbReference type="Gene3D" id="1.20.900.10">
    <property type="entry name" value="Dbl homology (DH) domain"/>
    <property type="match status" value="2"/>
</dbReference>
<reference evidence="5 6" key="1">
    <citation type="submission" date="2015-04" db="EMBL/GenBank/DDBJ databases">
        <title>Complete genome sequence of Schizopora paradoxa KUC8140, a cosmopolitan wood degrader in East Asia.</title>
        <authorList>
            <consortium name="DOE Joint Genome Institute"/>
            <person name="Min B."/>
            <person name="Park H."/>
            <person name="Jang Y."/>
            <person name="Kim J.-J."/>
            <person name="Kim K.H."/>
            <person name="Pangilinan J."/>
            <person name="Lipzen A."/>
            <person name="Riley R."/>
            <person name="Grigoriev I.V."/>
            <person name="Spatafora J.W."/>
            <person name="Choi I.-G."/>
        </authorList>
    </citation>
    <scope>NUCLEOTIDE SEQUENCE [LARGE SCALE GENOMIC DNA]</scope>
    <source>
        <strain evidence="5 6">KUC8140</strain>
    </source>
</reference>